<evidence type="ECO:0000256" key="1">
    <source>
        <dbReference type="SAM" id="SignalP"/>
    </source>
</evidence>
<proteinExistence type="predicted"/>
<sequence>MMCLQTILHVFLLYARWPVLEQEHPEPQFVVGWTKGKVNDVNWETFRASFHYHVFDYALAGHCEFVSIIFAKNERKDQGRS</sequence>
<dbReference type="AlphaFoldDB" id="A0A9P8UCJ3"/>
<organism evidence="2 3">
    <name type="scientific">Truncatella angustata</name>
    <dbReference type="NCBI Taxonomy" id="152316"/>
    <lineage>
        <taxon>Eukaryota</taxon>
        <taxon>Fungi</taxon>
        <taxon>Dikarya</taxon>
        <taxon>Ascomycota</taxon>
        <taxon>Pezizomycotina</taxon>
        <taxon>Sordariomycetes</taxon>
        <taxon>Xylariomycetidae</taxon>
        <taxon>Amphisphaeriales</taxon>
        <taxon>Sporocadaceae</taxon>
        <taxon>Truncatella</taxon>
    </lineage>
</organism>
<keyword evidence="3" id="KW-1185">Reference proteome</keyword>
<reference evidence="2" key="1">
    <citation type="journal article" date="2021" name="Nat. Commun.">
        <title>Genetic determinants of endophytism in the Arabidopsis root mycobiome.</title>
        <authorList>
            <person name="Mesny F."/>
            <person name="Miyauchi S."/>
            <person name="Thiergart T."/>
            <person name="Pickel B."/>
            <person name="Atanasova L."/>
            <person name="Karlsson M."/>
            <person name="Huettel B."/>
            <person name="Barry K.W."/>
            <person name="Haridas S."/>
            <person name="Chen C."/>
            <person name="Bauer D."/>
            <person name="Andreopoulos W."/>
            <person name="Pangilinan J."/>
            <person name="LaButti K."/>
            <person name="Riley R."/>
            <person name="Lipzen A."/>
            <person name="Clum A."/>
            <person name="Drula E."/>
            <person name="Henrissat B."/>
            <person name="Kohler A."/>
            <person name="Grigoriev I.V."/>
            <person name="Martin F.M."/>
            <person name="Hacquard S."/>
        </authorList>
    </citation>
    <scope>NUCLEOTIDE SEQUENCE</scope>
    <source>
        <strain evidence="2">MPI-SDFR-AT-0073</strain>
    </source>
</reference>
<evidence type="ECO:0000313" key="3">
    <source>
        <dbReference type="Proteomes" id="UP000758603"/>
    </source>
</evidence>
<accession>A0A9P8UCJ3</accession>
<name>A0A9P8UCJ3_9PEZI</name>
<dbReference type="EMBL" id="JAGPXC010000010">
    <property type="protein sequence ID" value="KAH6646295.1"/>
    <property type="molecule type" value="Genomic_DNA"/>
</dbReference>
<dbReference type="RefSeq" id="XP_045952809.1">
    <property type="nucleotide sequence ID" value="XM_046104103.1"/>
</dbReference>
<comment type="caution">
    <text evidence="2">The sequence shown here is derived from an EMBL/GenBank/DDBJ whole genome shotgun (WGS) entry which is preliminary data.</text>
</comment>
<protein>
    <submittedName>
        <fullName evidence="2">Uncharacterized protein</fullName>
    </submittedName>
</protein>
<gene>
    <name evidence="2" type="ORF">BKA67DRAFT_583798</name>
</gene>
<dbReference type="Proteomes" id="UP000758603">
    <property type="component" value="Unassembled WGS sequence"/>
</dbReference>
<keyword evidence="1" id="KW-0732">Signal</keyword>
<evidence type="ECO:0000313" key="2">
    <source>
        <dbReference type="EMBL" id="KAH6646295.1"/>
    </source>
</evidence>
<feature type="chain" id="PRO_5040501357" evidence="1">
    <location>
        <begin position="23"/>
        <end position="81"/>
    </location>
</feature>
<dbReference type="GeneID" id="70132994"/>
<feature type="signal peptide" evidence="1">
    <location>
        <begin position="1"/>
        <end position="22"/>
    </location>
</feature>